<gene>
    <name evidence="2" type="ORF">SAMN04489841_4000</name>
</gene>
<sequence length="114" mass="12427">MSLSSFLRKAVGDYRHNKSAAFVHGVRVLTTAILGGLLLLAELVHLGVVRPVQFLQAAGYGLLLLVMDYAVVSDLAFFFRFVAPDLFGFLSFSMLVSAVTGVGALSIAWRWHRA</sequence>
<dbReference type="OrthoDB" id="375421at2157"/>
<keyword evidence="3" id="KW-1185">Reference proteome</keyword>
<keyword evidence="1" id="KW-0472">Membrane</keyword>
<evidence type="ECO:0000313" key="3">
    <source>
        <dbReference type="Proteomes" id="UP000199114"/>
    </source>
</evidence>
<keyword evidence="1" id="KW-0812">Transmembrane</keyword>
<reference evidence="3" key="1">
    <citation type="submission" date="2016-10" db="EMBL/GenBank/DDBJ databases">
        <authorList>
            <person name="Varghese N."/>
            <person name="Submissions S."/>
        </authorList>
    </citation>
    <scope>NUCLEOTIDE SEQUENCE [LARGE SCALE GENOMIC DNA]</scope>
    <source>
        <strain evidence="3">DSM 25055</strain>
    </source>
</reference>
<dbReference type="EMBL" id="FOFD01000006">
    <property type="protein sequence ID" value="SER52372.1"/>
    <property type="molecule type" value="Genomic_DNA"/>
</dbReference>
<proteinExistence type="predicted"/>
<feature type="transmembrane region" description="Helical" evidence="1">
    <location>
        <begin position="60"/>
        <end position="79"/>
    </location>
</feature>
<organism evidence="2 3">
    <name type="scientific">Natrinema salaciae</name>
    <dbReference type="NCBI Taxonomy" id="1186196"/>
    <lineage>
        <taxon>Archaea</taxon>
        <taxon>Methanobacteriati</taxon>
        <taxon>Methanobacteriota</taxon>
        <taxon>Stenosarchaea group</taxon>
        <taxon>Halobacteria</taxon>
        <taxon>Halobacteriales</taxon>
        <taxon>Natrialbaceae</taxon>
        <taxon>Natrinema</taxon>
    </lineage>
</organism>
<evidence type="ECO:0000313" key="2">
    <source>
        <dbReference type="EMBL" id="SER52372.1"/>
    </source>
</evidence>
<keyword evidence="1" id="KW-1133">Transmembrane helix</keyword>
<dbReference type="Proteomes" id="UP000199114">
    <property type="component" value="Unassembled WGS sequence"/>
</dbReference>
<feature type="transmembrane region" description="Helical" evidence="1">
    <location>
        <begin position="21"/>
        <end position="40"/>
    </location>
</feature>
<protein>
    <submittedName>
        <fullName evidence="2">Uncharacterized protein</fullName>
    </submittedName>
</protein>
<feature type="transmembrane region" description="Helical" evidence="1">
    <location>
        <begin position="86"/>
        <end position="109"/>
    </location>
</feature>
<dbReference type="AlphaFoldDB" id="A0A1H9PW27"/>
<evidence type="ECO:0000256" key="1">
    <source>
        <dbReference type="SAM" id="Phobius"/>
    </source>
</evidence>
<dbReference type="RefSeq" id="WP_090620912.1">
    <property type="nucleotide sequence ID" value="NZ_FOFD01000006.1"/>
</dbReference>
<accession>A0A1H9PW27</accession>
<name>A0A1H9PW27_9EURY</name>